<dbReference type="EMBL" id="JACNJN010000054">
    <property type="protein sequence ID" value="MBC8334208.1"/>
    <property type="molecule type" value="Genomic_DNA"/>
</dbReference>
<feature type="transmembrane region" description="Helical" evidence="6">
    <location>
        <begin position="12"/>
        <end position="35"/>
    </location>
</feature>
<keyword evidence="4 6" id="KW-1133">Transmembrane helix</keyword>
<dbReference type="Pfam" id="PF01098">
    <property type="entry name" value="FTSW_RODA_SPOVE"/>
    <property type="match status" value="1"/>
</dbReference>
<dbReference type="InterPro" id="IPR001182">
    <property type="entry name" value="FtsW/RodA"/>
</dbReference>
<protein>
    <submittedName>
        <fullName evidence="7">Rod shape-determining protein RodA</fullName>
    </submittedName>
</protein>
<keyword evidence="3" id="KW-0133">Cell shape</keyword>
<feature type="transmembrane region" description="Helical" evidence="6">
    <location>
        <begin position="336"/>
        <end position="358"/>
    </location>
</feature>
<evidence type="ECO:0000256" key="6">
    <source>
        <dbReference type="SAM" id="Phobius"/>
    </source>
</evidence>
<gene>
    <name evidence="7" type="ORF">H8E29_02995</name>
</gene>
<keyword evidence="2 6" id="KW-0812">Transmembrane</keyword>
<comment type="caution">
    <text evidence="7">The sequence shown here is derived from an EMBL/GenBank/DDBJ whole genome shotgun (WGS) entry which is preliminary data.</text>
</comment>
<evidence type="ECO:0000256" key="4">
    <source>
        <dbReference type="ARBA" id="ARBA00022989"/>
    </source>
</evidence>
<evidence type="ECO:0000256" key="2">
    <source>
        <dbReference type="ARBA" id="ARBA00022692"/>
    </source>
</evidence>
<comment type="subcellular location">
    <subcellularLocation>
        <location evidence="1">Membrane</location>
        <topology evidence="1">Multi-pass membrane protein</topology>
    </subcellularLocation>
</comment>
<feature type="transmembrane region" description="Helical" evidence="6">
    <location>
        <begin position="47"/>
        <end position="68"/>
    </location>
</feature>
<feature type="transmembrane region" description="Helical" evidence="6">
    <location>
        <begin position="302"/>
        <end position="324"/>
    </location>
</feature>
<evidence type="ECO:0000256" key="3">
    <source>
        <dbReference type="ARBA" id="ARBA00022960"/>
    </source>
</evidence>
<feature type="transmembrane region" description="Helical" evidence="6">
    <location>
        <begin position="134"/>
        <end position="152"/>
    </location>
</feature>
<evidence type="ECO:0000256" key="1">
    <source>
        <dbReference type="ARBA" id="ARBA00004141"/>
    </source>
</evidence>
<feature type="transmembrane region" description="Helical" evidence="6">
    <location>
        <begin position="158"/>
        <end position="175"/>
    </location>
</feature>
<accession>A0A8J6NF32</accession>
<evidence type="ECO:0000256" key="5">
    <source>
        <dbReference type="ARBA" id="ARBA00023136"/>
    </source>
</evidence>
<keyword evidence="5 6" id="KW-0472">Membrane</keyword>
<sequence>MQRNLSWRHFDFWLLGAVVLAIAFGIAMIDSAVAGNAELVDYPNRQAIFAGIGLVVIALIAAIDYNYWLVLYRPIYLVMMILLIFLFMSARAVFGAARWFQVGVIFIQPTELSKLVVILILARYFENTKGEPRDLRWIITSLLWTMGLTIWILLQPNLSNVIVIMVIWIVMMWMNGLQLKHLVSFAFGGLALVTAAFPFLQEYQQQRVLTFFFPDPNATYGETYNIEQAKIAIGSGGWLGKGYGQGSQVQLRFLKVRHTDFIFSAISEEFGFIGALMVIAILAFILWRCIRAARLARDVSGTMIAIGVAALVFFQGAVNIGVNLNLIPVSGLPLPFISYGGSGLLSLMLGVGLVESVIMRHRAMEF</sequence>
<dbReference type="PANTHER" id="PTHR30474">
    <property type="entry name" value="CELL CYCLE PROTEIN"/>
    <property type="match status" value="1"/>
</dbReference>
<dbReference type="AlphaFoldDB" id="A0A8J6NF32"/>
<evidence type="ECO:0000313" key="8">
    <source>
        <dbReference type="Proteomes" id="UP000614469"/>
    </source>
</evidence>
<reference evidence="7 8" key="1">
    <citation type="submission" date="2020-08" db="EMBL/GenBank/DDBJ databases">
        <title>Bridging the membrane lipid divide: bacteria of the FCB group superphylum have the potential to synthesize archaeal ether lipids.</title>
        <authorList>
            <person name="Villanueva L."/>
            <person name="Von Meijenfeldt F.A.B."/>
            <person name="Westbye A.B."/>
            <person name="Yadav S."/>
            <person name="Hopmans E.C."/>
            <person name="Dutilh B.E."/>
            <person name="Sinninghe Damste J.S."/>
        </authorList>
    </citation>
    <scope>NUCLEOTIDE SEQUENCE [LARGE SCALE GENOMIC DNA]</scope>
    <source>
        <strain evidence="7">NIOZ-UU36</strain>
    </source>
</reference>
<feature type="transmembrane region" description="Helical" evidence="6">
    <location>
        <begin position="270"/>
        <end position="290"/>
    </location>
</feature>
<dbReference type="Proteomes" id="UP000614469">
    <property type="component" value="Unassembled WGS sequence"/>
</dbReference>
<organism evidence="7 8">
    <name type="scientific">Candidatus Desulfolinea nitratireducens</name>
    <dbReference type="NCBI Taxonomy" id="2841698"/>
    <lineage>
        <taxon>Bacteria</taxon>
        <taxon>Bacillati</taxon>
        <taxon>Chloroflexota</taxon>
        <taxon>Anaerolineae</taxon>
        <taxon>Anaerolineales</taxon>
        <taxon>Anaerolineales incertae sedis</taxon>
        <taxon>Candidatus Desulfolinea</taxon>
    </lineage>
</organism>
<dbReference type="GO" id="GO:0051301">
    <property type="term" value="P:cell division"/>
    <property type="evidence" value="ECO:0007669"/>
    <property type="project" value="InterPro"/>
</dbReference>
<feature type="transmembrane region" description="Helical" evidence="6">
    <location>
        <begin position="100"/>
        <end position="122"/>
    </location>
</feature>
<name>A0A8J6NF32_9CHLR</name>
<dbReference type="GO" id="GO:0032153">
    <property type="term" value="C:cell division site"/>
    <property type="evidence" value="ECO:0007669"/>
    <property type="project" value="TreeGrafter"/>
</dbReference>
<dbReference type="GO" id="GO:0008360">
    <property type="term" value="P:regulation of cell shape"/>
    <property type="evidence" value="ECO:0007669"/>
    <property type="project" value="UniProtKB-KW"/>
</dbReference>
<evidence type="ECO:0000313" key="7">
    <source>
        <dbReference type="EMBL" id="MBC8334208.1"/>
    </source>
</evidence>
<feature type="transmembrane region" description="Helical" evidence="6">
    <location>
        <begin position="75"/>
        <end position="94"/>
    </location>
</feature>
<feature type="transmembrane region" description="Helical" evidence="6">
    <location>
        <begin position="182"/>
        <end position="200"/>
    </location>
</feature>
<proteinExistence type="predicted"/>
<dbReference type="GO" id="GO:0005886">
    <property type="term" value="C:plasma membrane"/>
    <property type="evidence" value="ECO:0007669"/>
    <property type="project" value="TreeGrafter"/>
</dbReference>
<dbReference type="GO" id="GO:0015648">
    <property type="term" value="F:lipid-linked peptidoglycan transporter activity"/>
    <property type="evidence" value="ECO:0007669"/>
    <property type="project" value="TreeGrafter"/>
</dbReference>